<dbReference type="Pfam" id="PF13333">
    <property type="entry name" value="rve_2"/>
    <property type="match status" value="1"/>
</dbReference>
<evidence type="ECO:0000313" key="2">
    <source>
        <dbReference type="EMBL" id="EGQ4386118.1"/>
    </source>
</evidence>
<dbReference type="EMBL" id="AAXKXX010000043">
    <property type="protein sequence ID" value="EGQ4386118.1"/>
    <property type="molecule type" value="Genomic_DNA"/>
</dbReference>
<dbReference type="AlphaFoldDB" id="A0A8H9C1L2"/>
<protein>
    <recommendedName>
        <fullName evidence="1">Integrase catalytic domain-containing protein</fullName>
    </recommendedName>
</protein>
<proteinExistence type="predicted"/>
<comment type="caution">
    <text evidence="2">The sequence shown here is derived from an EMBL/GenBank/DDBJ whole genome shotgun (WGS) entry which is preliminary data.</text>
</comment>
<dbReference type="InterPro" id="IPR001584">
    <property type="entry name" value="Integrase_cat-core"/>
</dbReference>
<dbReference type="Proteomes" id="UP000600220">
    <property type="component" value="Unassembled WGS sequence"/>
</dbReference>
<gene>
    <name evidence="2" type="ORF">EGV54_13850</name>
</gene>
<name>A0A8H9C1L2_STAPS</name>
<keyword evidence="3" id="KW-1185">Reference proteome</keyword>
<reference evidence="2 3" key="1">
    <citation type="submission" date="2018-11" db="EMBL/GenBank/DDBJ databases">
        <authorList>
            <consortium name="Veterinary Laboratory Investigation and Response Network"/>
        </authorList>
    </citation>
    <scope>NUCLEOTIDE SEQUENCE [LARGE SCALE GENOMIC DNA]</scope>
    <source>
        <strain evidence="2 3">SPSE-18-VL-LA-PA-Ryan-0021</strain>
    </source>
</reference>
<dbReference type="RefSeq" id="WP_080556846.1">
    <property type="nucleotide sequence ID" value="NZ_CP016072.1"/>
</dbReference>
<evidence type="ECO:0000259" key="1">
    <source>
        <dbReference type="Pfam" id="PF13333"/>
    </source>
</evidence>
<feature type="domain" description="Integrase catalytic" evidence="1">
    <location>
        <begin position="15"/>
        <end position="47"/>
    </location>
</feature>
<accession>A0A8H9C1L2</accession>
<evidence type="ECO:0000313" key="3">
    <source>
        <dbReference type="Proteomes" id="UP000600220"/>
    </source>
</evidence>
<sequence>MKDEIKSIKGIHVFQDLVRLIDDYIDYYNIDRFQIGLAKLSPNQFETYIKTGDYPLIQYQNPPAVPISHYRS</sequence>
<organism evidence="2 3">
    <name type="scientific">Staphylococcus pseudintermedius</name>
    <dbReference type="NCBI Taxonomy" id="283734"/>
    <lineage>
        <taxon>Bacteria</taxon>
        <taxon>Bacillati</taxon>
        <taxon>Bacillota</taxon>
        <taxon>Bacilli</taxon>
        <taxon>Bacillales</taxon>
        <taxon>Staphylococcaceae</taxon>
        <taxon>Staphylococcus</taxon>
        <taxon>Staphylococcus intermedius group</taxon>
    </lineage>
</organism>
<dbReference type="GO" id="GO:0015074">
    <property type="term" value="P:DNA integration"/>
    <property type="evidence" value="ECO:0007669"/>
    <property type="project" value="InterPro"/>
</dbReference>